<evidence type="ECO:0000313" key="3">
    <source>
        <dbReference type="Proteomes" id="UP000887116"/>
    </source>
</evidence>
<organism evidence="2 3">
    <name type="scientific">Trichonephila clavata</name>
    <name type="common">Joro spider</name>
    <name type="synonym">Nephila clavata</name>
    <dbReference type="NCBI Taxonomy" id="2740835"/>
    <lineage>
        <taxon>Eukaryota</taxon>
        <taxon>Metazoa</taxon>
        <taxon>Ecdysozoa</taxon>
        <taxon>Arthropoda</taxon>
        <taxon>Chelicerata</taxon>
        <taxon>Arachnida</taxon>
        <taxon>Araneae</taxon>
        <taxon>Araneomorphae</taxon>
        <taxon>Entelegynae</taxon>
        <taxon>Araneoidea</taxon>
        <taxon>Nephilidae</taxon>
        <taxon>Trichonephila</taxon>
    </lineage>
</organism>
<reference evidence="2" key="1">
    <citation type="submission" date="2020-07" db="EMBL/GenBank/DDBJ databases">
        <title>Multicomponent nature underlies the extraordinary mechanical properties of spider dragline silk.</title>
        <authorList>
            <person name="Kono N."/>
            <person name="Nakamura H."/>
            <person name="Mori M."/>
            <person name="Yoshida Y."/>
            <person name="Ohtoshi R."/>
            <person name="Malay A.D."/>
            <person name="Moran D.A.P."/>
            <person name="Tomita M."/>
            <person name="Numata K."/>
            <person name="Arakawa K."/>
        </authorList>
    </citation>
    <scope>NUCLEOTIDE SEQUENCE</scope>
</reference>
<protein>
    <submittedName>
        <fullName evidence="2">Uncharacterized protein</fullName>
    </submittedName>
</protein>
<dbReference type="AlphaFoldDB" id="A0A8X6H3F1"/>
<evidence type="ECO:0000313" key="2">
    <source>
        <dbReference type="EMBL" id="GFR16546.1"/>
    </source>
</evidence>
<feature type="compositionally biased region" description="Basic and acidic residues" evidence="1">
    <location>
        <begin position="34"/>
        <end position="46"/>
    </location>
</feature>
<accession>A0A8X6H3F1</accession>
<name>A0A8X6H3F1_TRICU</name>
<proteinExistence type="predicted"/>
<keyword evidence="3" id="KW-1185">Reference proteome</keyword>
<sequence>MRADDCYCMESLPRLMAHRHLGALQAHQCSETTGEERRNQSFDSESHPTCYETPKLPSGVGSNQSPLDKK</sequence>
<dbReference type="Proteomes" id="UP000887116">
    <property type="component" value="Unassembled WGS sequence"/>
</dbReference>
<feature type="compositionally biased region" description="Polar residues" evidence="1">
    <location>
        <begin position="60"/>
        <end position="70"/>
    </location>
</feature>
<evidence type="ECO:0000256" key="1">
    <source>
        <dbReference type="SAM" id="MobiDB-lite"/>
    </source>
</evidence>
<dbReference type="EMBL" id="BMAO01037272">
    <property type="protein sequence ID" value="GFR16546.1"/>
    <property type="molecule type" value="Genomic_DNA"/>
</dbReference>
<gene>
    <name evidence="2" type="ORF">TNCT_546161</name>
</gene>
<feature type="region of interest" description="Disordered" evidence="1">
    <location>
        <begin position="29"/>
        <end position="70"/>
    </location>
</feature>
<comment type="caution">
    <text evidence="2">The sequence shown here is derived from an EMBL/GenBank/DDBJ whole genome shotgun (WGS) entry which is preliminary data.</text>
</comment>